<dbReference type="PANTHER" id="PTHR30292:SF0">
    <property type="entry name" value="5-OXOPROLINASE SUBUNIT A"/>
    <property type="match status" value="1"/>
</dbReference>
<dbReference type="EMBL" id="PDLO01000003">
    <property type="protein sequence ID" value="PHK98589.1"/>
    <property type="molecule type" value="Genomic_DNA"/>
</dbReference>
<dbReference type="NCBIfam" id="NF003816">
    <property type="entry name" value="PRK05406.1-5"/>
    <property type="match status" value="1"/>
</dbReference>
<dbReference type="AlphaFoldDB" id="A0A2G0CF38"/>
<name>A0A2G0CF38_9BACT</name>
<proteinExistence type="predicted"/>
<comment type="caution">
    <text evidence="1">The sequence shown here is derived from an EMBL/GenBank/DDBJ whole genome shotgun (WGS) entry which is preliminary data.</text>
</comment>
<dbReference type="CDD" id="cd10787">
    <property type="entry name" value="LamB_YcsF_like"/>
    <property type="match status" value="1"/>
</dbReference>
<dbReference type="OrthoDB" id="9773478at2"/>
<organism evidence="1 2">
    <name type="scientific">Neolewinella marina</name>
    <dbReference type="NCBI Taxonomy" id="438751"/>
    <lineage>
        <taxon>Bacteria</taxon>
        <taxon>Pseudomonadati</taxon>
        <taxon>Bacteroidota</taxon>
        <taxon>Saprospiria</taxon>
        <taxon>Saprospirales</taxon>
        <taxon>Lewinellaceae</taxon>
        <taxon>Neolewinella</taxon>
    </lineage>
</organism>
<dbReference type="GO" id="GO:0005975">
    <property type="term" value="P:carbohydrate metabolic process"/>
    <property type="evidence" value="ECO:0007669"/>
    <property type="project" value="InterPro"/>
</dbReference>
<sequence length="279" mass="30614">MNRLLCGQVSKLQSIYKALPRVPCNLILAGLLDYQFMELNADLGESWYARKVGDDTGLMPFLDACNVACGFHGGDALTMVRAIDLALRHGVAIGAHPSFPDRKHFGRRSLDLPVDHLRALLLYQVSALDGMVRAAGSSLTHLKPHGALYHYADRHRPAAAAIVQVMEQLQVPTLYGPPGGELSAAADMAGLQFYAEGFVDRRYEPDLRLRSRDLPGASIDDPAEAAEQARALLREGRVMASDGQRYPLRVRTLCLHGDHPGAVDRARAVRMVLDRTERA</sequence>
<evidence type="ECO:0000313" key="1">
    <source>
        <dbReference type="EMBL" id="PHK98589.1"/>
    </source>
</evidence>
<dbReference type="SUPFAM" id="SSF88713">
    <property type="entry name" value="Glycoside hydrolase/deacetylase"/>
    <property type="match status" value="1"/>
</dbReference>
<accession>A0A2G0CF38</accession>
<dbReference type="Proteomes" id="UP000226437">
    <property type="component" value="Unassembled WGS sequence"/>
</dbReference>
<keyword evidence="2" id="KW-1185">Reference proteome</keyword>
<protein>
    <submittedName>
        <fullName evidence="1">Lactam utilization protein LamB</fullName>
    </submittedName>
</protein>
<gene>
    <name evidence="1" type="ORF">CGL56_08940</name>
</gene>
<dbReference type="Pfam" id="PF03746">
    <property type="entry name" value="LamB_YcsF"/>
    <property type="match status" value="1"/>
</dbReference>
<evidence type="ECO:0000313" key="2">
    <source>
        <dbReference type="Proteomes" id="UP000226437"/>
    </source>
</evidence>
<dbReference type="InterPro" id="IPR011330">
    <property type="entry name" value="Glyco_hydro/deAcase_b/a-brl"/>
</dbReference>
<reference evidence="1 2" key="1">
    <citation type="submission" date="2017-10" db="EMBL/GenBank/DDBJ databases">
        <title>The draft genome sequence of Lewinella marina KCTC 32374.</title>
        <authorList>
            <person name="Wang K."/>
        </authorList>
    </citation>
    <scope>NUCLEOTIDE SEQUENCE [LARGE SCALE GENOMIC DNA]</scope>
    <source>
        <strain evidence="1 2">MKG-38</strain>
    </source>
</reference>
<dbReference type="NCBIfam" id="NF003814">
    <property type="entry name" value="PRK05406.1-3"/>
    <property type="match status" value="1"/>
</dbReference>
<dbReference type="InterPro" id="IPR005501">
    <property type="entry name" value="LamB/YcsF/PxpA-like"/>
</dbReference>
<dbReference type="PANTHER" id="PTHR30292">
    <property type="entry name" value="UNCHARACTERIZED PROTEIN YBGL-RELATED"/>
    <property type="match status" value="1"/>
</dbReference>
<dbReference type="Gene3D" id="3.20.20.370">
    <property type="entry name" value="Glycoside hydrolase/deacetylase"/>
    <property type="match status" value="1"/>
</dbReference>